<dbReference type="PANTHER" id="PTHR30270">
    <property type="entry name" value="THIAMINE-MONOPHOSPHATE KINASE"/>
    <property type="match status" value="1"/>
</dbReference>
<evidence type="ECO:0000259" key="3">
    <source>
        <dbReference type="Pfam" id="PF02769"/>
    </source>
</evidence>
<feature type="binding site" evidence="1">
    <location>
        <position position="50"/>
    </location>
    <ligand>
        <name>Mg(2+)</name>
        <dbReference type="ChEBI" id="CHEBI:18420"/>
        <label>2</label>
    </ligand>
</feature>
<keyword evidence="1" id="KW-0460">Magnesium</keyword>
<dbReference type="Pfam" id="PF02769">
    <property type="entry name" value="AIRS_C"/>
    <property type="match status" value="1"/>
</dbReference>
<sequence>MNIGVCGEFGLIERLKKCVTAPSDFIIIGISDDAAAFETGAGRVTVMTADAFVEGVHFDLSFVPCRDLGWRAMAANLSDVAAMGGRPTWVTVCLCIPPSCPVESLEALYAGMDAVAAPLGCRIVGGDTTSSPSGLMIAVSLLGEVKRERMTPRGGVKPGDLFCVTGHLGGSRAGLEVLRKRHLGRPLPGHFETAVGKFLRPVPRVREAAAMGDAAAIHAAIDISDGLSSEVHHLCRMSRVGARIEGGSVPIHAETQAVARLCDEEGLAFALSGGEDFELLFTVAPHDAETVARAVQAATGTPVSVIGEAVPPEEGVLIHRDGAWHPLDSSGYDHFKNT</sequence>
<dbReference type="PANTHER" id="PTHR30270:SF0">
    <property type="entry name" value="THIAMINE-MONOPHOSPHATE KINASE"/>
    <property type="match status" value="1"/>
</dbReference>
<dbReference type="GO" id="GO:0000287">
    <property type="term" value="F:magnesium ion binding"/>
    <property type="evidence" value="ECO:0007669"/>
    <property type="project" value="UniProtKB-UniRule"/>
</dbReference>
<keyword evidence="1" id="KW-0067">ATP-binding</keyword>
<evidence type="ECO:0000313" key="5">
    <source>
        <dbReference type="Proteomes" id="UP000178606"/>
    </source>
</evidence>
<feature type="binding site" evidence="1">
    <location>
        <position position="50"/>
    </location>
    <ligand>
        <name>Mg(2+)</name>
        <dbReference type="ChEBI" id="CHEBI:18420"/>
        <label>1</label>
    </ligand>
</feature>
<comment type="caution">
    <text evidence="1">Lacks conserved residue(s) required for the propagation of feature annotation.</text>
</comment>
<comment type="catalytic activity">
    <reaction evidence="1">
        <text>thiamine phosphate + ATP = thiamine diphosphate + ADP</text>
        <dbReference type="Rhea" id="RHEA:15913"/>
        <dbReference type="ChEBI" id="CHEBI:30616"/>
        <dbReference type="ChEBI" id="CHEBI:37575"/>
        <dbReference type="ChEBI" id="CHEBI:58937"/>
        <dbReference type="ChEBI" id="CHEBI:456216"/>
        <dbReference type="EC" id="2.7.4.16"/>
    </reaction>
</comment>
<protein>
    <recommendedName>
        <fullName evidence="1">Thiamine-monophosphate kinase</fullName>
        <shortName evidence="1">TMP kinase</shortName>
        <shortName evidence="1">Thiamine-phosphate kinase</shortName>
        <ecNumber evidence="1">2.7.4.16</ecNumber>
    </recommendedName>
</protein>
<dbReference type="InterPro" id="IPR006283">
    <property type="entry name" value="ThiL-like"/>
</dbReference>
<feature type="binding site" evidence="1">
    <location>
        <position position="225"/>
    </location>
    <ligand>
        <name>Mg(2+)</name>
        <dbReference type="ChEBI" id="CHEBI:18420"/>
        <label>5</label>
    </ligand>
</feature>
<accession>A0A1F6CBZ1</accession>
<name>A0A1F6CBZ1_HANXR</name>
<feature type="binding site" evidence="1">
    <location>
        <position position="109"/>
    </location>
    <ligand>
        <name>ATP</name>
        <dbReference type="ChEBI" id="CHEBI:30616"/>
    </ligand>
</feature>
<comment type="caution">
    <text evidence="4">The sequence shown here is derived from an EMBL/GenBank/DDBJ whole genome shotgun (WGS) entry which is preliminary data.</text>
</comment>
<dbReference type="Pfam" id="PF00586">
    <property type="entry name" value="AIRS"/>
    <property type="match status" value="1"/>
</dbReference>
<keyword evidence="1" id="KW-0547">Nucleotide-binding</keyword>
<feature type="binding site" evidence="1">
    <location>
        <position position="332"/>
    </location>
    <ligand>
        <name>substrate</name>
    </ligand>
</feature>
<dbReference type="GO" id="GO:0009030">
    <property type="term" value="F:thiamine-phosphate kinase activity"/>
    <property type="evidence" value="ECO:0007669"/>
    <property type="project" value="UniProtKB-UniRule"/>
</dbReference>
<dbReference type="EMBL" id="MFKF01000287">
    <property type="protein sequence ID" value="OGG46704.1"/>
    <property type="molecule type" value="Genomic_DNA"/>
</dbReference>
<feature type="binding site" evidence="1">
    <location>
        <position position="275"/>
    </location>
    <ligand>
        <name>substrate</name>
    </ligand>
</feature>
<dbReference type="AlphaFoldDB" id="A0A1F6CBZ1"/>
<dbReference type="SUPFAM" id="SSF56042">
    <property type="entry name" value="PurM C-terminal domain-like"/>
    <property type="match status" value="1"/>
</dbReference>
<dbReference type="InterPro" id="IPR036921">
    <property type="entry name" value="PurM-like_N_sf"/>
</dbReference>
<dbReference type="EC" id="2.7.4.16" evidence="1"/>
<feature type="binding site" evidence="1">
    <location>
        <position position="57"/>
    </location>
    <ligand>
        <name>substrate</name>
    </ligand>
</feature>
<comment type="similarity">
    <text evidence="1">Belongs to the thiamine-monophosphate kinase family.</text>
</comment>
<keyword evidence="1" id="KW-0784">Thiamine biosynthesis</keyword>
<dbReference type="InterPro" id="IPR016188">
    <property type="entry name" value="PurM-like_N"/>
</dbReference>
<gene>
    <name evidence="1" type="primary">thiL</name>
    <name evidence="4" type="ORF">A3F84_20285</name>
</gene>
<reference evidence="4 5" key="1">
    <citation type="journal article" date="2016" name="Nat. Commun.">
        <title>Thousands of microbial genomes shed light on interconnected biogeochemical processes in an aquifer system.</title>
        <authorList>
            <person name="Anantharaman K."/>
            <person name="Brown C.T."/>
            <person name="Hug L.A."/>
            <person name="Sharon I."/>
            <person name="Castelle C.J."/>
            <person name="Probst A.J."/>
            <person name="Thomas B.C."/>
            <person name="Singh A."/>
            <person name="Wilkins M.J."/>
            <person name="Karaoz U."/>
            <person name="Brodie E.L."/>
            <person name="Williams K.H."/>
            <person name="Hubbard S.S."/>
            <person name="Banfield J.F."/>
        </authorList>
    </citation>
    <scope>NUCLEOTIDE SEQUENCE [LARGE SCALE GENOMIC DNA]</scope>
    <source>
        <strain evidence="5">RIFCSPLOWO2_12_FULL_64_10</strain>
    </source>
</reference>
<dbReference type="GO" id="GO:0009229">
    <property type="term" value="P:thiamine diphosphate biosynthetic process"/>
    <property type="evidence" value="ECO:0007669"/>
    <property type="project" value="UniProtKB-UniRule"/>
</dbReference>
<dbReference type="GO" id="GO:0009228">
    <property type="term" value="P:thiamine biosynthetic process"/>
    <property type="evidence" value="ECO:0007669"/>
    <property type="project" value="UniProtKB-KW"/>
</dbReference>
<dbReference type="InterPro" id="IPR010918">
    <property type="entry name" value="PurM-like_C_dom"/>
</dbReference>
<evidence type="ECO:0000256" key="1">
    <source>
        <dbReference type="HAMAP-Rule" id="MF_02128"/>
    </source>
</evidence>
<dbReference type="Gene3D" id="3.90.650.10">
    <property type="entry name" value="PurM-like C-terminal domain"/>
    <property type="match status" value="1"/>
</dbReference>
<feature type="binding site" evidence="1">
    <location>
        <position position="153"/>
    </location>
    <ligand>
        <name>ATP</name>
        <dbReference type="ChEBI" id="CHEBI:30616"/>
    </ligand>
</feature>
<dbReference type="SUPFAM" id="SSF55326">
    <property type="entry name" value="PurM N-terminal domain-like"/>
    <property type="match status" value="1"/>
</dbReference>
<dbReference type="GO" id="GO:0005524">
    <property type="term" value="F:ATP binding"/>
    <property type="evidence" value="ECO:0007669"/>
    <property type="project" value="UniProtKB-UniRule"/>
</dbReference>
<dbReference type="NCBIfam" id="TIGR01379">
    <property type="entry name" value="thiL"/>
    <property type="match status" value="1"/>
</dbReference>
<feature type="binding site" evidence="1">
    <location>
        <position position="224"/>
    </location>
    <ligand>
        <name>ATP</name>
        <dbReference type="ChEBI" id="CHEBI:30616"/>
    </ligand>
</feature>
<feature type="domain" description="PurM-like C-terminal" evidence="3">
    <location>
        <begin position="157"/>
        <end position="318"/>
    </location>
</feature>
<feature type="binding site" evidence="1">
    <location>
        <position position="79"/>
    </location>
    <ligand>
        <name>Mg(2+)</name>
        <dbReference type="ChEBI" id="CHEBI:18420"/>
        <label>3</label>
    </ligand>
</feature>
<dbReference type="Gene3D" id="3.30.1330.10">
    <property type="entry name" value="PurM-like, N-terminal domain"/>
    <property type="match status" value="1"/>
</dbReference>
<feature type="binding site" evidence="1">
    <location>
        <position position="48"/>
    </location>
    <ligand>
        <name>Mg(2+)</name>
        <dbReference type="ChEBI" id="CHEBI:18420"/>
        <label>4</label>
    </ligand>
</feature>
<dbReference type="PIRSF" id="PIRSF005303">
    <property type="entry name" value="Thiam_monoph_kin"/>
    <property type="match status" value="1"/>
</dbReference>
<keyword evidence="1" id="KW-0808">Transferase</keyword>
<feature type="binding site" evidence="1">
    <location>
        <begin position="126"/>
        <end position="127"/>
    </location>
    <ligand>
        <name>ATP</name>
        <dbReference type="ChEBI" id="CHEBI:30616"/>
    </ligand>
</feature>
<feature type="domain" description="PurM-like N-terminal" evidence="2">
    <location>
        <begin position="32"/>
        <end position="145"/>
    </location>
</feature>
<comment type="miscellaneous">
    <text evidence="1">Reaction mechanism of ThiL seems to utilize a direct, inline transfer of the gamma-phosphate of ATP to TMP rather than a phosphorylated enzyme intermediate.</text>
</comment>
<feature type="binding site" evidence="1">
    <location>
        <position position="127"/>
    </location>
    <ligand>
        <name>Mg(2+)</name>
        <dbReference type="ChEBI" id="CHEBI:18420"/>
        <label>1</label>
    </ligand>
</feature>
<comment type="function">
    <text evidence="1">Catalyzes the ATP-dependent phosphorylation of thiamine-monophosphate (TMP) to form thiamine-pyrophosphate (TPP), the active form of vitamin B1.</text>
</comment>
<proteinExistence type="inferred from homology"/>
<comment type="pathway">
    <text evidence="1">Cofactor biosynthesis; thiamine diphosphate biosynthesis; thiamine diphosphate from thiamine phosphate: step 1/1.</text>
</comment>
<dbReference type="HAMAP" id="MF_02128">
    <property type="entry name" value="TMP_kinase"/>
    <property type="match status" value="1"/>
</dbReference>
<organism evidence="4 5">
    <name type="scientific">Handelsmanbacteria sp. (strain RIFCSPLOWO2_12_FULL_64_10)</name>
    <dbReference type="NCBI Taxonomy" id="1817868"/>
    <lineage>
        <taxon>Bacteria</taxon>
        <taxon>Candidatus Handelsmaniibacteriota</taxon>
    </lineage>
</organism>
<keyword evidence="1" id="KW-0479">Metal-binding</keyword>
<dbReference type="InterPro" id="IPR036676">
    <property type="entry name" value="PurM-like_C_sf"/>
</dbReference>
<feature type="binding site" evidence="1">
    <location>
        <position position="33"/>
    </location>
    <ligand>
        <name>Mg(2+)</name>
        <dbReference type="ChEBI" id="CHEBI:18420"/>
        <label>4</label>
    </ligand>
</feature>
<dbReference type="UniPathway" id="UPA00060">
    <property type="reaction ID" value="UER00142"/>
</dbReference>
<dbReference type="CDD" id="cd02194">
    <property type="entry name" value="ThiL"/>
    <property type="match status" value="1"/>
</dbReference>
<evidence type="ECO:0000259" key="2">
    <source>
        <dbReference type="Pfam" id="PF00586"/>
    </source>
</evidence>
<feature type="binding site" evidence="1">
    <location>
        <position position="79"/>
    </location>
    <ligand>
        <name>Mg(2+)</name>
        <dbReference type="ChEBI" id="CHEBI:18420"/>
        <label>4</label>
    </ligand>
</feature>
<evidence type="ECO:0000313" key="4">
    <source>
        <dbReference type="EMBL" id="OGG46704.1"/>
    </source>
</evidence>
<keyword evidence="1 4" id="KW-0418">Kinase</keyword>
<feature type="binding site" evidence="1">
    <location>
        <position position="79"/>
    </location>
    <ligand>
        <name>Mg(2+)</name>
        <dbReference type="ChEBI" id="CHEBI:18420"/>
        <label>2</label>
    </ligand>
</feature>
<feature type="binding site" evidence="1">
    <location>
        <position position="33"/>
    </location>
    <ligand>
        <name>Mg(2+)</name>
        <dbReference type="ChEBI" id="CHEBI:18420"/>
        <label>3</label>
    </ligand>
</feature>
<dbReference type="Proteomes" id="UP000178606">
    <property type="component" value="Unassembled WGS sequence"/>
</dbReference>
<feature type="binding site" evidence="1">
    <location>
        <position position="222"/>
    </location>
    <ligand>
        <name>Mg(2+)</name>
        <dbReference type="ChEBI" id="CHEBI:18420"/>
        <label>3</label>
    </ligand>
</feature>